<name>A0AAW1NH29_POPJA</name>
<dbReference type="Gene3D" id="2.120.10.80">
    <property type="entry name" value="Kelch-type beta propeller"/>
    <property type="match status" value="2"/>
</dbReference>
<feature type="compositionally biased region" description="Basic and acidic residues" evidence="8">
    <location>
        <begin position="903"/>
        <end position="935"/>
    </location>
</feature>
<evidence type="ECO:0000256" key="7">
    <source>
        <dbReference type="ARBA" id="ARBA00023306"/>
    </source>
</evidence>
<dbReference type="GO" id="GO:0006338">
    <property type="term" value="P:chromatin remodeling"/>
    <property type="evidence" value="ECO:0007669"/>
    <property type="project" value="TreeGrafter"/>
</dbReference>
<dbReference type="PROSITE" id="PS50853">
    <property type="entry name" value="FN3"/>
    <property type="match status" value="1"/>
</dbReference>
<proteinExistence type="predicted"/>
<evidence type="ECO:0000256" key="8">
    <source>
        <dbReference type="SAM" id="MobiDB-lite"/>
    </source>
</evidence>
<evidence type="ECO:0000256" key="3">
    <source>
        <dbReference type="ARBA" id="ARBA00022553"/>
    </source>
</evidence>
<dbReference type="Gene3D" id="6.10.250.2590">
    <property type="match status" value="1"/>
</dbReference>
<evidence type="ECO:0000256" key="2">
    <source>
        <dbReference type="ARBA" id="ARBA00022441"/>
    </source>
</evidence>
<keyword evidence="11" id="KW-1185">Reference proteome</keyword>
<comment type="subcellular location">
    <subcellularLocation>
        <location evidence="1">Nucleus</location>
    </subcellularLocation>
</comment>
<dbReference type="GO" id="GO:0003713">
    <property type="term" value="F:transcription coactivator activity"/>
    <property type="evidence" value="ECO:0007669"/>
    <property type="project" value="TreeGrafter"/>
</dbReference>
<dbReference type="Pfam" id="PF13854">
    <property type="entry name" value="Kelch_HCF"/>
    <property type="match status" value="1"/>
</dbReference>
<evidence type="ECO:0000256" key="6">
    <source>
        <dbReference type="ARBA" id="ARBA00023242"/>
    </source>
</evidence>
<dbReference type="FunFam" id="2.120.10.80:FF:000008">
    <property type="entry name" value="host cell factor 1 isoform X1"/>
    <property type="match status" value="1"/>
</dbReference>
<dbReference type="SUPFAM" id="SSF117281">
    <property type="entry name" value="Kelch motif"/>
    <property type="match status" value="1"/>
</dbReference>
<dbReference type="AlphaFoldDB" id="A0AAW1NH29"/>
<accession>A0AAW1NH29</accession>
<evidence type="ECO:0000256" key="1">
    <source>
        <dbReference type="ARBA" id="ARBA00004123"/>
    </source>
</evidence>
<dbReference type="InterPro" id="IPR036116">
    <property type="entry name" value="FN3_sf"/>
</dbReference>
<dbReference type="InterPro" id="IPR013783">
    <property type="entry name" value="Ig-like_fold"/>
</dbReference>
<comment type="caution">
    <text evidence="10">The sequence shown here is derived from an EMBL/GenBank/DDBJ whole genome shotgun (WGS) entry which is preliminary data.</text>
</comment>
<dbReference type="Proteomes" id="UP001458880">
    <property type="component" value="Unassembled WGS sequence"/>
</dbReference>
<dbReference type="Gene3D" id="2.60.40.10">
    <property type="entry name" value="Immunoglobulins"/>
    <property type="match status" value="2"/>
</dbReference>
<dbReference type="SUPFAM" id="SSF49265">
    <property type="entry name" value="Fibronectin type III"/>
    <property type="match status" value="1"/>
</dbReference>
<keyword evidence="5" id="KW-0068">Autocatalytic cleavage</keyword>
<evidence type="ECO:0000256" key="4">
    <source>
        <dbReference type="ARBA" id="ARBA00022737"/>
    </source>
</evidence>
<keyword evidence="2" id="KW-0880">Kelch repeat</keyword>
<sequence length="1211" mass="130178">MAGKVLRWKLVSDPTGPQPRPRHGHRAVAIKDLMVVFGGGNEGIVDELHVYNTATNQWFVPIMKGDIPPGCAAYGFVVDGTRLLIFGGMVEYGKYSSELYELQASRWEWKKLKPKPPKLGSAPCARLGHSFTLVNDKVYLFGGLANESSNPKHNIPCYLNDLYALDIRSNPVQWEIPTTHGQAPPPRESHTGVAYVDRDKGKSFLVIYGGMSGYRLGDLWFLNTDTLSWSKPTISGHTPLPRSLHTSTLIGNRMFVFGGWVPVTSEDAKTPPSEKEWKCTGTMACLNLDTMNWDDLVIASFEGNLPCARAGHCAVGINTRLYVWSGRDGYRKAWNNQVCCKDLWYLEVDKPAAPGRVALVKAGTQSLEVNWTGAPQTQTYILQIQKYDLPPAAAGLTPKPIVQSPVRPPLTSPKPQPVVAAAHTITKTITSAHVAPAVAAPKIVSPIVRVRNPTPKIVSTNASVILPVAATSTTANDDTLEMLAAVAAAQKKPVAAQPLKIASPTVKLQQAGAIIRQASPQQVAGKQVIVQKGSGLIQKSGVQPQIVTLVKTSTGMTVAALPKGSKAIPSTVLQAGGNNTIVKLVPPNSNKVLTAVKTIPSNMIVNKPGGQIVLSKGAAGQLPTIGNQQVIVVSSNAAIRNIQTVTNAQAVNVTQTKTSTVNVQPITKGTVANLQNVKIGGKPIIMPMGVVGTSKTVTISKNTKQVMIGGKPVTVQMGGTGSKTLTFVQPQQGKILRLPSTSTVSTTITADQPKLMVVSRPKQQPTQPTATLASTSFDGPATTDAALAALAAEAGLIVPEPEKDMSPSIDSTTPSEDDKAVTAETEEDKPATEITTENEVGTTTTTIGLFGGSRRYMKLGLKGGSKRIGPPYRPFTYRGGLRGGSKDTMEPPPARAADAAEDQLDRLTDTDEIKDMNDCDKTVDEVKREPDKSDDNELYIQSHQEDKIDDSDNLDEPKIENDENRDALSLLVAVAASDHSKDMNNKTDINVKRDVKDIWYTVGFIKGTSCDVQNYFLLEEDTDDLKEDELPDICDFQRLTLEPGTAYKFRVAALNSVGRSDWSEVAAFKTCLPGFPGAPSAIKIAKSADGAHLSWEPPCSTQGEILEYSVYLAVRNNPKENVTSSSLAFVRVYCGPSNSCTVPNSSLAAAHLDTSTKSAIIFRIAARNEKGYGPATQVRWLQDPYASTKIAAKRASETQHTPVKKLKVDDM</sequence>
<dbReference type="InterPro" id="IPR043536">
    <property type="entry name" value="HCF1/2"/>
</dbReference>
<keyword evidence="4" id="KW-0677">Repeat</keyword>
<dbReference type="PANTHER" id="PTHR46003:SF1">
    <property type="entry name" value="HOST CELL FACTOR"/>
    <property type="match status" value="1"/>
</dbReference>
<feature type="region of interest" description="Disordered" evidence="8">
    <location>
        <begin position="799"/>
        <end position="833"/>
    </location>
</feature>
<dbReference type="GO" id="GO:0035097">
    <property type="term" value="C:histone methyltransferase complex"/>
    <property type="evidence" value="ECO:0007669"/>
    <property type="project" value="TreeGrafter"/>
</dbReference>
<feature type="region of interest" description="Disordered" evidence="8">
    <location>
        <begin position="870"/>
        <end position="962"/>
    </location>
</feature>
<evidence type="ECO:0000256" key="5">
    <source>
        <dbReference type="ARBA" id="ARBA00022813"/>
    </source>
</evidence>
<dbReference type="PANTHER" id="PTHR46003">
    <property type="entry name" value="HOST CELL FACTOR"/>
    <property type="match status" value="1"/>
</dbReference>
<dbReference type="CDD" id="cd00063">
    <property type="entry name" value="FN3"/>
    <property type="match status" value="2"/>
</dbReference>
<dbReference type="SMART" id="SM00060">
    <property type="entry name" value="FN3"/>
    <property type="match status" value="2"/>
</dbReference>
<keyword evidence="3" id="KW-0597">Phosphoprotein</keyword>
<keyword evidence="7" id="KW-0131">Cell cycle</keyword>
<keyword evidence="6" id="KW-0539">Nucleus</keyword>
<evidence type="ECO:0000313" key="10">
    <source>
        <dbReference type="EMBL" id="KAK9758475.1"/>
    </source>
</evidence>
<dbReference type="InterPro" id="IPR015915">
    <property type="entry name" value="Kelch-typ_b-propeller"/>
</dbReference>
<evidence type="ECO:0000313" key="11">
    <source>
        <dbReference type="Proteomes" id="UP001458880"/>
    </source>
</evidence>
<dbReference type="EMBL" id="JASPKY010000003">
    <property type="protein sequence ID" value="KAK9758475.1"/>
    <property type="molecule type" value="Genomic_DNA"/>
</dbReference>
<dbReference type="InterPro" id="IPR059124">
    <property type="entry name" value="Kelch_HCF"/>
</dbReference>
<dbReference type="InterPro" id="IPR003961">
    <property type="entry name" value="FN3_dom"/>
</dbReference>
<gene>
    <name evidence="10" type="ORF">QE152_g368</name>
</gene>
<feature type="domain" description="Fibronectin type-III" evidence="9">
    <location>
        <begin position="1075"/>
        <end position="1186"/>
    </location>
</feature>
<evidence type="ECO:0000259" key="9">
    <source>
        <dbReference type="PROSITE" id="PS50853"/>
    </source>
</evidence>
<dbReference type="FunFam" id="2.120.10.80:FF:000015">
    <property type="entry name" value="host cell factor 1 isoform X1"/>
    <property type="match status" value="1"/>
</dbReference>
<organism evidence="10 11">
    <name type="scientific">Popillia japonica</name>
    <name type="common">Japanese beetle</name>
    <dbReference type="NCBI Taxonomy" id="7064"/>
    <lineage>
        <taxon>Eukaryota</taxon>
        <taxon>Metazoa</taxon>
        <taxon>Ecdysozoa</taxon>
        <taxon>Arthropoda</taxon>
        <taxon>Hexapoda</taxon>
        <taxon>Insecta</taxon>
        <taxon>Pterygota</taxon>
        <taxon>Neoptera</taxon>
        <taxon>Endopterygota</taxon>
        <taxon>Coleoptera</taxon>
        <taxon>Polyphaga</taxon>
        <taxon>Scarabaeiformia</taxon>
        <taxon>Scarabaeidae</taxon>
        <taxon>Rutelinae</taxon>
        <taxon>Popillia</taxon>
    </lineage>
</organism>
<reference evidence="10 11" key="1">
    <citation type="journal article" date="2024" name="BMC Genomics">
        <title>De novo assembly and annotation of Popillia japonica's genome with initial clues to its potential as an invasive pest.</title>
        <authorList>
            <person name="Cucini C."/>
            <person name="Boschi S."/>
            <person name="Funari R."/>
            <person name="Cardaioli E."/>
            <person name="Iannotti N."/>
            <person name="Marturano G."/>
            <person name="Paoli F."/>
            <person name="Bruttini M."/>
            <person name="Carapelli A."/>
            <person name="Frati F."/>
            <person name="Nardi F."/>
        </authorList>
    </citation>
    <scope>NUCLEOTIDE SEQUENCE [LARGE SCALE GENOMIC DNA]</scope>
    <source>
        <strain evidence="10">DMR45628</strain>
    </source>
</reference>
<feature type="region of interest" description="Disordered" evidence="8">
    <location>
        <begin position="1192"/>
        <end position="1211"/>
    </location>
</feature>
<protein>
    <submittedName>
        <fullName evidence="10">Kelch motif</fullName>
    </submittedName>
</protein>